<evidence type="ECO:0000313" key="8">
    <source>
        <dbReference type="EMBL" id="MBA5729788.1"/>
    </source>
</evidence>
<dbReference type="InterPro" id="IPR015422">
    <property type="entry name" value="PyrdxlP-dep_Trfase_small"/>
</dbReference>
<name>A0A839A7U3_9LACT</name>
<dbReference type="RefSeq" id="WP_218931472.1">
    <property type="nucleotide sequence ID" value="NZ_JACAOA010000023.1"/>
</dbReference>
<evidence type="ECO:0000256" key="2">
    <source>
        <dbReference type="ARBA" id="ARBA00007441"/>
    </source>
</evidence>
<evidence type="ECO:0000256" key="3">
    <source>
        <dbReference type="ARBA" id="ARBA00022576"/>
    </source>
</evidence>
<protein>
    <recommendedName>
        <fullName evidence="6">Aminotransferase</fullName>
        <ecNumber evidence="6">2.6.1.-</ecNumber>
    </recommendedName>
</protein>
<evidence type="ECO:0000256" key="5">
    <source>
        <dbReference type="ARBA" id="ARBA00022898"/>
    </source>
</evidence>
<dbReference type="GO" id="GO:0006520">
    <property type="term" value="P:amino acid metabolic process"/>
    <property type="evidence" value="ECO:0007669"/>
    <property type="project" value="InterPro"/>
</dbReference>
<dbReference type="PANTHER" id="PTHR46383:SF4">
    <property type="entry name" value="AMINOTRANSFERASE"/>
    <property type="match status" value="1"/>
</dbReference>
<comment type="cofactor">
    <cofactor evidence="1 6">
        <name>pyridoxal 5'-phosphate</name>
        <dbReference type="ChEBI" id="CHEBI:597326"/>
    </cofactor>
</comment>
<comment type="similarity">
    <text evidence="2 6">Belongs to the class-I pyridoxal-phosphate-dependent aminotransferase family.</text>
</comment>
<dbReference type="Gene3D" id="3.40.640.10">
    <property type="entry name" value="Type I PLP-dependent aspartate aminotransferase-like (Major domain)"/>
    <property type="match status" value="1"/>
</dbReference>
<evidence type="ECO:0000259" key="7">
    <source>
        <dbReference type="Pfam" id="PF00155"/>
    </source>
</evidence>
<dbReference type="GO" id="GO:0030170">
    <property type="term" value="F:pyridoxal phosphate binding"/>
    <property type="evidence" value="ECO:0007669"/>
    <property type="project" value="InterPro"/>
</dbReference>
<evidence type="ECO:0000256" key="4">
    <source>
        <dbReference type="ARBA" id="ARBA00022679"/>
    </source>
</evidence>
<dbReference type="EMBL" id="JACAOA010000023">
    <property type="protein sequence ID" value="MBA5729788.1"/>
    <property type="molecule type" value="Genomic_DNA"/>
</dbReference>
<evidence type="ECO:0000313" key="9">
    <source>
        <dbReference type="Proteomes" id="UP000571018"/>
    </source>
</evidence>
<dbReference type="InterPro" id="IPR004838">
    <property type="entry name" value="NHTrfase_class1_PyrdxlP-BS"/>
</dbReference>
<dbReference type="GO" id="GO:0008483">
    <property type="term" value="F:transaminase activity"/>
    <property type="evidence" value="ECO:0007669"/>
    <property type="project" value="UniProtKB-KW"/>
</dbReference>
<dbReference type="Pfam" id="PF00155">
    <property type="entry name" value="Aminotran_1_2"/>
    <property type="match status" value="1"/>
</dbReference>
<dbReference type="InterPro" id="IPR015424">
    <property type="entry name" value="PyrdxlP-dep_Trfase"/>
</dbReference>
<dbReference type="InterPro" id="IPR004839">
    <property type="entry name" value="Aminotransferase_I/II_large"/>
</dbReference>
<dbReference type="PROSITE" id="PS00105">
    <property type="entry name" value="AA_TRANSFER_CLASS_1"/>
    <property type="match status" value="1"/>
</dbReference>
<dbReference type="FunFam" id="3.40.640.10:FF:000033">
    <property type="entry name" value="Aspartate aminotransferase"/>
    <property type="match status" value="1"/>
</dbReference>
<dbReference type="Proteomes" id="UP000571018">
    <property type="component" value="Unassembled WGS sequence"/>
</dbReference>
<sequence length="397" mass="44453">MKLDNLFNTNLTKIKPNAIRAFDESASQVEGIIKLTLGQPDFNTPEHVKDAGIKAIQDNQTGYLSTPGDNRLRQAAANFVKEKYDLDYQWEDEVIVTVGATESLSTALQSICNPGDKIIVPSPYFTLYSSIIYLAGGEPIEVDTSANDFVMSPEMLKDTLEEHGDAVKAIILNYPTNPTGVNWTEEDAKAFADVLRDRPIFVISDEVYSELVYEEEHVSIAKYIREQAIVINGVSKSHAMTGWRVGLLFAPANIMSQLVKVHQNLVTTNSTISQLAARAALENGMNDAQPMREKYMMRRDYIYDFMTRLGFKIVKPSGTFYMFARIPEDLEQNSMDFCLDLAHSAAVAFVPGSAFGIGGESHVRLSYAASIDDIKEAMRRLEVFVKEKRENKKIKDY</sequence>
<keyword evidence="4 6" id="KW-0808">Transferase</keyword>
<comment type="caution">
    <text evidence="8">The sequence shown here is derived from an EMBL/GenBank/DDBJ whole genome shotgun (WGS) entry which is preliminary data.</text>
</comment>
<dbReference type="PANTHER" id="PTHR46383">
    <property type="entry name" value="ASPARTATE AMINOTRANSFERASE"/>
    <property type="match status" value="1"/>
</dbReference>
<proteinExistence type="inferred from homology"/>
<feature type="domain" description="Aminotransferase class I/classII large" evidence="7">
    <location>
        <begin position="32"/>
        <end position="381"/>
    </location>
</feature>
<accession>A0A839A7U3</accession>
<gene>
    <name evidence="8" type="ORF">HW423_08315</name>
</gene>
<dbReference type="SUPFAM" id="SSF53383">
    <property type="entry name" value="PLP-dependent transferases"/>
    <property type="match status" value="1"/>
</dbReference>
<dbReference type="Gene3D" id="3.90.1150.10">
    <property type="entry name" value="Aspartate Aminotransferase, domain 1"/>
    <property type="match status" value="1"/>
</dbReference>
<reference evidence="8 9" key="1">
    <citation type="submission" date="2020-06" db="EMBL/GenBank/DDBJ databases">
        <title>Reclassification of Facklamia ignava, Facklamia soureckii and Facklami tabacinasalis as Falseniella iganva gen. nov., comb. nov., Hutsoniella ignava gen. nov., comb. nov., and Ruoffia tabacinasalis gen. nov., comb. nov and description of Ruoffia haltotolerans sp. nov., isolated from hypersaline Inland Sea of Qatar.</title>
        <authorList>
            <person name="Fotedar R."/>
            <person name="Sankaranarayanan K."/>
            <person name="Lawson P."/>
            <person name="Caldwell M."/>
            <person name="Zeyara A."/>
            <person name="Al Malki A."/>
            <person name="Ali M."/>
        </authorList>
    </citation>
    <scope>NUCLEOTIDE SEQUENCE [LARGE SCALE GENOMIC DNA]</scope>
    <source>
        <strain evidence="8 9">INB8</strain>
    </source>
</reference>
<dbReference type="CDD" id="cd00609">
    <property type="entry name" value="AAT_like"/>
    <property type="match status" value="1"/>
</dbReference>
<keyword evidence="9" id="KW-1185">Reference proteome</keyword>
<dbReference type="EC" id="2.6.1.-" evidence="6"/>
<evidence type="ECO:0000256" key="1">
    <source>
        <dbReference type="ARBA" id="ARBA00001933"/>
    </source>
</evidence>
<organism evidence="8 9">
    <name type="scientific">Ruoffia halotolerans</name>
    <dbReference type="NCBI Taxonomy" id="2748684"/>
    <lineage>
        <taxon>Bacteria</taxon>
        <taxon>Bacillati</taxon>
        <taxon>Bacillota</taxon>
        <taxon>Bacilli</taxon>
        <taxon>Lactobacillales</taxon>
        <taxon>Aerococcaceae</taxon>
        <taxon>Ruoffia</taxon>
    </lineage>
</organism>
<evidence type="ECO:0000256" key="6">
    <source>
        <dbReference type="RuleBase" id="RU000481"/>
    </source>
</evidence>
<dbReference type="InterPro" id="IPR015421">
    <property type="entry name" value="PyrdxlP-dep_Trfase_major"/>
</dbReference>
<dbReference type="InterPro" id="IPR050596">
    <property type="entry name" value="AspAT/PAT-like"/>
</dbReference>
<keyword evidence="3 6" id="KW-0032">Aminotransferase</keyword>
<keyword evidence="5" id="KW-0663">Pyridoxal phosphate</keyword>
<dbReference type="AlphaFoldDB" id="A0A839A7U3"/>